<dbReference type="AlphaFoldDB" id="C6XBY7"/>
<proteinExistence type="predicted"/>
<accession>C6XBY7</accession>
<dbReference type="KEGG" id="mei:Msip34_0814"/>
<organism evidence="2 3">
    <name type="scientific">Methylovorus glucosotrophus (strain SIP3-4)</name>
    <dbReference type="NCBI Taxonomy" id="582744"/>
    <lineage>
        <taxon>Bacteria</taxon>
        <taxon>Pseudomonadati</taxon>
        <taxon>Pseudomonadota</taxon>
        <taxon>Betaproteobacteria</taxon>
        <taxon>Nitrosomonadales</taxon>
        <taxon>Methylophilaceae</taxon>
        <taxon>Methylovorus</taxon>
    </lineage>
</organism>
<dbReference type="RefSeq" id="WP_015829625.1">
    <property type="nucleotide sequence ID" value="NC_012969.1"/>
</dbReference>
<evidence type="ECO:0000313" key="2">
    <source>
        <dbReference type="EMBL" id="ACT50062.1"/>
    </source>
</evidence>
<name>C6XBY7_METGS</name>
<sequence length="80" mass="8326" precursor="true">MTKMIVAIVSLVAAMAAFNVQAEEVCKVSVMGRICTNDNSAETAAHMKGNAVAEAEAKKLAATTKDGKTVLVDAKDVQSK</sequence>
<reference evidence="3" key="1">
    <citation type="submission" date="2009-07" db="EMBL/GenBank/DDBJ databases">
        <title>Complete sequence of chromosome of Methylovorus sp. SIP3-4.</title>
        <authorList>
            <person name="Lucas S."/>
            <person name="Copeland A."/>
            <person name="Lapidus A."/>
            <person name="Glavina del Rio T."/>
            <person name="Tice H."/>
            <person name="Bruce D."/>
            <person name="Goodwin L."/>
            <person name="Pitluck S."/>
            <person name="Clum A."/>
            <person name="Larimer F."/>
            <person name="Land M."/>
            <person name="Hauser L."/>
            <person name="Kyrpides N."/>
            <person name="Mikhailova N."/>
            <person name="Kayluzhnaya M."/>
            <person name="Chistoserdova L."/>
        </authorList>
    </citation>
    <scope>NUCLEOTIDE SEQUENCE [LARGE SCALE GENOMIC DNA]</scope>
    <source>
        <strain evidence="3">SIP3-4</strain>
    </source>
</reference>
<protein>
    <submittedName>
        <fullName evidence="2">Uncharacterized protein</fullName>
    </submittedName>
</protein>
<dbReference type="Proteomes" id="UP000002743">
    <property type="component" value="Chromosome"/>
</dbReference>
<feature type="chain" id="PRO_5002973795" evidence="1">
    <location>
        <begin position="23"/>
        <end position="80"/>
    </location>
</feature>
<dbReference type="HOGENOM" id="CLU_2585638_0_0_4"/>
<keyword evidence="3" id="KW-1185">Reference proteome</keyword>
<keyword evidence="1" id="KW-0732">Signal</keyword>
<feature type="signal peptide" evidence="1">
    <location>
        <begin position="1"/>
        <end position="22"/>
    </location>
</feature>
<dbReference type="EMBL" id="CP001674">
    <property type="protein sequence ID" value="ACT50062.1"/>
    <property type="molecule type" value="Genomic_DNA"/>
</dbReference>
<evidence type="ECO:0000313" key="3">
    <source>
        <dbReference type="Proteomes" id="UP000002743"/>
    </source>
</evidence>
<gene>
    <name evidence="2" type="ordered locus">Msip34_0814</name>
</gene>
<reference evidence="2 3" key="2">
    <citation type="journal article" date="2011" name="J. Bacteriol.">
        <title>Genomes of three methylotrophs from a single niche uncover genetic and metabolic divergence of Methylophilaceae.</title>
        <authorList>
            <person name="Lapidus A."/>
            <person name="Clum A."/>
            <person name="Labutti K."/>
            <person name="Kaluzhnaya M.G."/>
            <person name="Lim S."/>
            <person name="Beck D.A."/>
            <person name="Glavina Del Rio T."/>
            <person name="Nolan M."/>
            <person name="Mavromatis K."/>
            <person name="Huntemann M."/>
            <person name="Lucas S."/>
            <person name="Lidstrom M.E."/>
            <person name="Ivanova N."/>
            <person name="Chistoserdova L."/>
        </authorList>
    </citation>
    <scope>NUCLEOTIDE SEQUENCE [LARGE SCALE GENOMIC DNA]</scope>
    <source>
        <strain evidence="2 3">SIP3-4</strain>
    </source>
</reference>
<dbReference type="eggNOG" id="ENOG5030XR1">
    <property type="taxonomic scope" value="Bacteria"/>
</dbReference>
<evidence type="ECO:0000256" key="1">
    <source>
        <dbReference type="SAM" id="SignalP"/>
    </source>
</evidence>